<accession>A0A6A5TAB4</accession>
<feature type="compositionally biased region" description="Basic and acidic residues" evidence="1">
    <location>
        <begin position="545"/>
        <end position="585"/>
    </location>
</feature>
<dbReference type="EMBL" id="ML977036">
    <property type="protein sequence ID" value="KAF1949531.1"/>
    <property type="molecule type" value="Genomic_DNA"/>
</dbReference>
<feature type="region of interest" description="Disordered" evidence="1">
    <location>
        <begin position="545"/>
        <end position="586"/>
    </location>
</feature>
<protein>
    <submittedName>
        <fullName evidence="2">Uncharacterized protein</fullName>
    </submittedName>
</protein>
<evidence type="ECO:0000313" key="3">
    <source>
        <dbReference type="Proteomes" id="UP000800035"/>
    </source>
</evidence>
<evidence type="ECO:0000313" key="2">
    <source>
        <dbReference type="EMBL" id="KAF1949531.1"/>
    </source>
</evidence>
<organism evidence="2 3">
    <name type="scientific">Byssothecium circinans</name>
    <dbReference type="NCBI Taxonomy" id="147558"/>
    <lineage>
        <taxon>Eukaryota</taxon>
        <taxon>Fungi</taxon>
        <taxon>Dikarya</taxon>
        <taxon>Ascomycota</taxon>
        <taxon>Pezizomycotina</taxon>
        <taxon>Dothideomycetes</taxon>
        <taxon>Pleosporomycetidae</taxon>
        <taxon>Pleosporales</taxon>
        <taxon>Massarineae</taxon>
        <taxon>Massarinaceae</taxon>
        <taxon>Byssothecium</taxon>
    </lineage>
</organism>
<dbReference type="OrthoDB" id="5351220at2759"/>
<dbReference type="Proteomes" id="UP000800035">
    <property type="component" value="Unassembled WGS sequence"/>
</dbReference>
<reference evidence="2" key="1">
    <citation type="journal article" date="2020" name="Stud. Mycol.">
        <title>101 Dothideomycetes genomes: a test case for predicting lifestyles and emergence of pathogens.</title>
        <authorList>
            <person name="Haridas S."/>
            <person name="Albert R."/>
            <person name="Binder M."/>
            <person name="Bloem J."/>
            <person name="Labutti K."/>
            <person name="Salamov A."/>
            <person name="Andreopoulos B."/>
            <person name="Baker S."/>
            <person name="Barry K."/>
            <person name="Bills G."/>
            <person name="Bluhm B."/>
            <person name="Cannon C."/>
            <person name="Castanera R."/>
            <person name="Culley D."/>
            <person name="Daum C."/>
            <person name="Ezra D."/>
            <person name="Gonzalez J."/>
            <person name="Henrissat B."/>
            <person name="Kuo A."/>
            <person name="Liang C."/>
            <person name="Lipzen A."/>
            <person name="Lutzoni F."/>
            <person name="Magnuson J."/>
            <person name="Mondo S."/>
            <person name="Nolan M."/>
            <person name="Ohm R."/>
            <person name="Pangilinan J."/>
            <person name="Park H.-J."/>
            <person name="Ramirez L."/>
            <person name="Alfaro M."/>
            <person name="Sun H."/>
            <person name="Tritt A."/>
            <person name="Yoshinaga Y."/>
            <person name="Zwiers L.-H."/>
            <person name="Turgeon B."/>
            <person name="Goodwin S."/>
            <person name="Spatafora J."/>
            <person name="Crous P."/>
            <person name="Grigoriev I."/>
        </authorList>
    </citation>
    <scope>NUCLEOTIDE SEQUENCE</scope>
    <source>
        <strain evidence="2">CBS 675.92</strain>
    </source>
</reference>
<gene>
    <name evidence="2" type="ORF">CC80DRAFT_581087</name>
</gene>
<name>A0A6A5TAB4_9PLEO</name>
<keyword evidence="3" id="KW-1185">Reference proteome</keyword>
<sequence>MESNDRIDTRLPYRVGYPILPVLPLQTDHLGPNPYFARIMDRVNEILFRHRISVDYWMLAHRFHKGATVANDDITVLIVSPYSEGCTESWVKTVEEIHAYLVESKLSFAVELIDRNIRWGLDVPQPIDSSDHDVLEASAVILPQVKDLIANYEWLTVDILRWYSPVHKHHHPTIVICARDAAKASWWDTTLPSIQNVIASTQTELDVVLLFLDGLSLLSAAEGQSQRLDPSVISTLYGDQVPMGSSCGRGGSEASGTLGGKVLLEKDGECHEYGLTNCHVLLGDQRQDVTQGPTLWTVVSPSDKDYKRVDKKFSKDLERAEEALKKTRIYHGLYQGIDKQSLSPKVQDRVRREEEAVAFAEIRLKCARDSSRDIGTIFASSGYTTCPASFGYEEDEWEKVASEYTRPMDSNWALDWCLFRLKPGAEIDNRIFLTPTRSEHLAEGMEVTTWAHVHPRVNYKVMKRGRSTGWTKGKVSAVLSMQRSQNGPPKMDPGAPTMIRDHIKGMYQDELIVAHCIVSESDAHNGMFMLPGDSGSLVLLDEKDLRSPARPDEKEKDVGSPVRPDEKEKDLGGPVPPDEKDKEPAAKATATVLGLCFALNDAAKTSYMIPMQLVVKSINEVTGGEVVHPSYRAI</sequence>
<evidence type="ECO:0000256" key="1">
    <source>
        <dbReference type="SAM" id="MobiDB-lite"/>
    </source>
</evidence>
<dbReference type="AlphaFoldDB" id="A0A6A5TAB4"/>
<proteinExistence type="predicted"/>